<evidence type="ECO:0000256" key="3">
    <source>
        <dbReference type="PROSITE-ProRule" id="PRU00339"/>
    </source>
</evidence>
<dbReference type="InterPro" id="IPR011717">
    <property type="entry name" value="TPR-4"/>
</dbReference>
<reference evidence="6 7" key="1">
    <citation type="submission" date="2019-02" db="EMBL/GenBank/DDBJ databases">
        <title>Deep-cultivation of Planctomycetes and their phenomic and genomic characterization uncovers novel biology.</title>
        <authorList>
            <person name="Wiegand S."/>
            <person name="Jogler M."/>
            <person name="Boedeker C."/>
            <person name="Pinto D."/>
            <person name="Vollmers J."/>
            <person name="Rivas-Marin E."/>
            <person name="Kohn T."/>
            <person name="Peeters S.H."/>
            <person name="Heuer A."/>
            <person name="Rast P."/>
            <person name="Oberbeckmann S."/>
            <person name="Bunk B."/>
            <person name="Jeske O."/>
            <person name="Meyerdierks A."/>
            <person name="Storesund J.E."/>
            <person name="Kallscheuer N."/>
            <person name="Luecker S."/>
            <person name="Lage O.M."/>
            <person name="Pohl T."/>
            <person name="Merkel B.J."/>
            <person name="Hornburger P."/>
            <person name="Mueller R.-W."/>
            <person name="Bruemmer F."/>
            <person name="Labrenz M."/>
            <person name="Spormann A.M."/>
            <person name="Op den Camp H."/>
            <person name="Overmann J."/>
            <person name="Amann R."/>
            <person name="Jetten M.S.M."/>
            <person name="Mascher T."/>
            <person name="Medema M.H."/>
            <person name="Devos D.P."/>
            <person name="Kaster A.-K."/>
            <person name="Ovreas L."/>
            <person name="Rohde M."/>
            <person name="Galperin M.Y."/>
            <person name="Jogler C."/>
        </authorList>
    </citation>
    <scope>NUCLEOTIDE SEQUENCE [LARGE SCALE GENOMIC DNA]</scope>
    <source>
        <strain evidence="6 7">ETA_A8</strain>
    </source>
</reference>
<organism evidence="6 7">
    <name type="scientific">Anatilimnocola aggregata</name>
    <dbReference type="NCBI Taxonomy" id="2528021"/>
    <lineage>
        <taxon>Bacteria</taxon>
        <taxon>Pseudomonadati</taxon>
        <taxon>Planctomycetota</taxon>
        <taxon>Planctomycetia</taxon>
        <taxon>Pirellulales</taxon>
        <taxon>Pirellulaceae</taxon>
        <taxon>Anatilimnocola</taxon>
    </lineage>
</organism>
<feature type="repeat" description="TPR" evidence="3">
    <location>
        <begin position="259"/>
        <end position="292"/>
    </location>
</feature>
<name>A0A517YGM2_9BACT</name>
<feature type="compositionally biased region" description="Low complexity" evidence="4">
    <location>
        <begin position="371"/>
        <end position="398"/>
    </location>
</feature>
<feature type="repeat" description="TPR" evidence="3">
    <location>
        <begin position="127"/>
        <end position="160"/>
    </location>
</feature>
<gene>
    <name evidence="6" type="ORF">ETAA8_44920</name>
</gene>
<dbReference type="Gene3D" id="1.25.40.10">
    <property type="entry name" value="Tetratricopeptide repeat domain"/>
    <property type="match status" value="2"/>
</dbReference>
<dbReference type="PANTHER" id="PTHR12558">
    <property type="entry name" value="CELL DIVISION CYCLE 16,23,27"/>
    <property type="match status" value="1"/>
</dbReference>
<dbReference type="RefSeq" id="WP_202921164.1">
    <property type="nucleotide sequence ID" value="NZ_CP036274.1"/>
</dbReference>
<dbReference type="Pfam" id="PF07719">
    <property type="entry name" value="TPR_2"/>
    <property type="match status" value="1"/>
</dbReference>
<dbReference type="InterPro" id="IPR019734">
    <property type="entry name" value="TPR_rpt"/>
</dbReference>
<accession>A0A517YGM2</accession>
<feature type="repeat" description="TPR" evidence="3">
    <location>
        <begin position="161"/>
        <end position="194"/>
    </location>
</feature>
<dbReference type="Pfam" id="PF13432">
    <property type="entry name" value="TPR_16"/>
    <property type="match status" value="1"/>
</dbReference>
<dbReference type="GO" id="GO:0042802">
    <property type="term" value="F:identical protein binding"/>
    <property type="evidence" value="ECO:0007669"/>
    <property type="project" value="InterPro"/>
</dbReference>
<dbReference type="PANTHER" id="PTHR12558:SF13">
    <property type="entry name" value="CELL DIVISION CYCLE PROTEIN 27 HOMOLOG"/>
    <property type="match status" value="1"/>
</dbReference>
<evidence type="ECO:0000313" key="6">
    <source>
        <dbReference type="EMBL" id="QDU29383.1"/>
    </source>
</evidence>
<dbReference type="SMART" id="SM00028">
    <property type="entry name" value="TPR"/>
    <property type="match status" value="4"/>
</dbReference>
<evidence type="ECO:0000313" key="7">
    <source>
        <dbReference type="Proteomes" id="UP000315017"/>
    </source>
</evidence>
<keyword evidence="5" id="KW-0732">Signal</keyword>
<evidence type="ECO:0000256" key="4">
    <source>
        <dbReference type="SAM" id="MobiDB-lite"/>
    </source>
</evidence>
<feature type="region of interest" description="Disordered" evidence="4">
    <location>
        <begin position="366"/>
        <end position="418"/>
    </location>
</feature>
<dbReference type="PROSITE" id="PS50293">
    <property type="entry name" value="TPR_REGION"/>
    <property type="match status" value="1"/>
</dbReference>
<keyword evidence="2 3" id="KW-0802">TPR repeat</keyword>
<feature type="signal peptide" evidence="5">
    <location>
        <begin position="1"/>
        <end position="25"/>
    </location>
</feature>
<evidence type="ECO:0000256" key="5">
    <source>
        <dbReference type="SAM" id="SignalP"/>
    </source>
</evidence>
<dbReference type="InterPro" id="IPR011990">
    <property type="entry name" value="TPR-like_helical_dom_sf"/>
</dbReference>
<dbReference type="KEGG" id="aagg:ETAA8_44920"/>
<proteinExistence type="predicted"/>
<dbReference type="InterPro" id="IPR013105">
    <property type="entry name" value="TPR_2"/>
</dbReference>
<dbReference type="Pfam" id="PF07721">
    <property type="entry name" value="TPR_4"/>
    <property type="match status" value="1"/>
</dbReference>
<sequence length="418" mass="44983" precursor="true">MKKYQPSFGRRTLRFVATCTLLVCALNTGCKSPWGWWGSGSGGTGGMFSSATPDVGKQKYDGLSQDFSSGAGGAYQQPKATSGNYVSNAWNKSTAAVGSVFAWKGTKSAVPTDDPTSLDSKTKAITPDILIAAGRMYETKGKFPEALQQYEKALKVAPNDLASLISIGRLYDRQGNFPKAIETYNRAAAAHPKSGLVQNDLGLCYARQKDAARAVEHLTMACERSPKDPKYRNNLATVLVENGRTEEAFRHLKALNSEGAAHYNLAYLLVGRGKQEEAAQHLRLALQVEPELSAARELLAQMGGVPEQNVQQPYAQVNAQQPMDQRQQALSLFQAGPVQRTAPTGQSPFQQASQTTSNPVEIVFPTAPANTQQPPSAPTAFAAPQPTAYPQQVPAAQPDGSYRIADDETPQLLPPVTE</sequence>
<dbReference type="PROSITE" id="PS50005">
    <property type="entry name" value="TPR"/>
    <property type="match status" value="3"/>
</dbReference>
<evidence type="ECO:0000256" key="1">
    <source>
        <dbReference type="ARBA" id="ARBA00022737"/>
    </source>
</evidence>
<keyword evidence="7" id="KW-1185">Reference proteome</keyword>
<dbReference type="EMBL" id="CP036274">
    <property type="protein sequence ID" value="QDU29383.1"/>
    <property type="molecule type" value="Genomic_DNA"/>
</dbReference>
<dbReference type="Proteomes" id="UP000315017">
    <property type="component" value="Chromosome"/>
</dbReference>
<protein>
    <submittedName>
        <fullName evidence="6">Photosystem I assembly protein Ycf3</fullName>
    </submittedName>
</protein>
<evidence type="ECO:0000256" key="2">
    <source>
        <dbReference type="ARBA" id="ARBA00022803"/>
    </source>
</evidence>
<feature type="chain" id="PRO_5022013885" evidence="5">
    <location>
        <begin position="26"/>
        <end position="418"/>
    </location>
</feature>
<dbReference type="SUPFAM" id="SSF48452">
    <property type="entry name" value="TPR-like"/>
    <property type="match status" value="1"/>
</dbReference>
<dbReference type="AlphaFoldDB" id="A0A517YGM2"/>
<keyword evidence="1" id="KW-0677">Repeat</keyword>